<feature type="disulfide bond" evidence="15">
    <location>
        <begin position="2571"/>
        <end position="2586"/>
    </location>
</feature>
<dbReference type="FunFam" id="4.10.400.10:FF:000101">
    <property type="entry name" value="Low-density lipoprotein receptor-related protein 1B"/>
    <property type="match status" value="1"/>
</dbReference>
<feature type="repeat" description="LDL-receptor class B" evidence="16">
    <location>
        <begin position="2330"/>
        <end position="2374"/>
    </location>
</feature>
<feature type="transmembrane region" description="Helical" evidence="17">
    <location>
        <begin position="3911"/>
        <end position="3934"/>
    </location>
</feature>
<feature type="disulfide bond" evidence="15">
    <location>
        <begin position="3248"/>
        <end position="3263"/>
    </location>
</feature>
<keyword evidence="12" id="KW-0675">Receptor</keyword>
<feature type="disulfide bond" evidence="15">
    <location>
        <begin position="3203"/>
        <end position="3218"/>
    </location>
</feature>
<dbReference type="PROSITE" id="PS50026">
    <property type="entry name" value="EGF_3"/>
    <property type="match status" value="5"/>
</dbReference>
<feature type="repeat" description="LDL-receptor class B" evidence="16">
    <location>
        <begin position="338"/>
        <end position="381"/>
    </location>
</feature>
<dbReference type="InterPro" id="IPR018097">
    <property type="entry name" value="EGF_Ca-bd_CS"/>
</dbReference>
<dbReference type="PROSITE" id="PS01187">
    <property type="entry name" value="EGF_CA"/>
    <property type="match status" value="2"/>
</dbReference>
<keyword evidence="5 17" id="KW-0812">Transmembrane</keyword>
<dbReference type="InterPro" id="IPR001881">
    <property type="entry name" value="EGF-like_Ca-bd_dom"/>
</dbReference>
<evidence type="ECO:0000256" key="18">
    <source>
        <dbReference type="SAM" id="SignalP"/>
    </source>
</evidence>
<feature type="repeat" description="LDL-receptor class B" evidence="16">
    <location>
        <begin position="1705"/>
        <end position="1744"/>
    </location>
</feature>
<feature type="disulfide bond" evidence="15">
    <location>
        <begin position="2552"/>
        <end position="2564"/>
    </location>
</feature>
<dbReference type="FunFam" id="2.10.25.10:FF:000088">
    <property type="entry name" value="Prolow-density lipoprotein receptor-related protein 1"/>
    <property type="match status" value="1"/>
</dbReference>
<feature type="disulfide bond" evidence="14">
    <location>
        <begin position="3684"/>
        <end position="3694"/>
    </location>
</feature>
<feature type="disulfide bond" evidence="15">
    <location>
        <begin position="1006"/>
        <end position="1018"/>
    </location>
</feature>
<evidence type="ECO:0000256" key="2">
    <source>
        <dbReference type="ARBA" id="ARBA00009939"/>
    </source>
</evidence>
<dbReference type="Pfam" id="PF00058">
    <property type="entry name" value="Ldl_recept_b"/>
    <property type="match status" value="11"/>
</dbReference>
<dbReference type="SMART" id="SM00192">
    <property type="entry name" value="LDLa"/>
    <property type="match status" value="26"/>
</dbReference>
<dbReference type="InterPro" id="IPR011042">
    <property type="entry name" value="6-blade_b-propeller_TolB-like"/>
</dbReference>
<dbReference type="Bgee" id="ENSCATG00000014557">
    <property type="expression patterns" value="Expressed in frontal cortex and 2 other cell types or tissues"/>
</dbReference>
<feature type="disulfide bond" evidence="15">
    <location>
        <begin position="3068"/>
        <end position="3086"/>
    </location>
</feature>
<dbReference type="InterPro" id="IPR009030">
    <property type="entry name" value="Growth_fac_rcpt_cys_sf"/>
</dbReference>
<evidence type="ECO:0000256" key="9">
    <source>
        <dbReference type="ARBA" id="ARBA00022989"/>
    </source>
</evidence>
<dbReference type="FunFam" id="4.10.400.10:FF:000008">
    <property type="entry name" value="Low density lipoprotein receptor-related protein 1"/>
    <property type="match status" value="1"/>
</dbReference>
<dbReference type="PROSITE" id="PS00010">
    <property type="entry name" value="ASX_HYDROXYL"/>
    <property type="match status" value="2"/>
</dbReference>
<feature type="repeat" description="LDL-receptor class B" evidence="16">
    <location>
        <begin position="1922"/>
        <end position="1964"/>
    </location>
</feature>
<feature type="disulfide bond" evidence="15">
    <location>
        <begin position="852"/>
        <end position="870"/>
    </location>
</feature>
<feature type="disulfide bond" evidence="15">
    <location>
        <begin position="934"/>
        <end position="952"/>
    </location>
</feature>
<evidence type="ECO:0000256" key="12">
    <source>
        <dbReference type="ARBA" id="ARBA00023170"/>
    </source>
</evidence>
<dbReference type="FunFam" id="2.10.25.10:FF:000009">
    <property type="entry name" value="Low-density lipoprotein receptor isoform 1"/>
    <property type="match status" value="2"/>
</dbReference>
<dbReference type="InterPro" id="IPR023415">
    <property type="entry name" value="LDLR_class-A_CS"/>
</dbReference>
<dbReference type="GO" id="GO:0006898">
    <property type="term" value="P:receptor-mediated endocytosis"/>
    <property type="evidence" value="ECO:0007669"/>
    <property type="project" value="TreeGrafter"/>
</dbReference>
<keyword evidence="6 18" id="KW-0732">Signal</keyword>
<dbReference type="FunFam" id="2.120.10.30:FF:000015">
    <property type="entry name" value="Low-density lipoprotein receptor-related protein 1"/>
    <property type="match status" value="1"/>
</dbReference>
<dbReference type="FunFam" id="4.10.400.10:FF:000107">
    <property type="entry name" value="low-density lipoprotein receptor-related protein 1B"/>
    <property type="match status" value="1"/>
</dbReference>
<dbReference type="FunFam" id="4.10.400.10:FF:000005">
    <property type="entry name" value="low-density lipoprotein receptor-related protein 1B"/>
    <property type="match status" value="1"/>
</dbReference>
<feature type="disulfide bond" evidence="15">
    <location>
        <begin position="2923"/>
        <end position="2938"/>
    </location>
</feature>
<feature type="repeat" description="LDL-receptor class B" evidence="16">
    <location>
        <begin position="3506"/>
        <end position="3549"/>
    </location>
</feature>
<dbReference type="FunFam" id="4.10.400.10:FF:000007">
    <property type="entry name" value="Low density lipoprotein receptor-related protein 1"/>
    <property type="match status" value="1"/>
</dbReference>
<feature type="disulfide bond" evidence="15">
    <location>
        <begin position="927"/>
        <end position="939"/>
    </location>
</feature>
<dbReference type="SUPFAM" id="SSF57196">
    <property type="entry name" value="EGF/Laminin"/>
    <property type="match status" value="5"/>
</dbReference>
<feature type="disulfide bond" evidence="15">
    <location>
        <begin position="3229"/>
        <end position="3241"/>
    </location>
</feature>
<dbReference type="OMA" id="GRDEFHC"/>
<dbReference type="FunFam" id="4.10.400.10:FF:000018">
    <property type="entry name" value="Low-density lipoprotein receptor-related protein 1"/>
    <property type="match status" value="1"/>
</dbReference>
<feature type="repeat" description="LDL-receptor class B" evidence="16">
    <location>
        <begin position="568"/>
        <end position="610"/>
    </location>
</feature>
<dbReference type="FunFam" id="4.10.400.10:FF:000001">
    <property type="entry name" value="Low-density lipoprotein receptor-related protein 1"/>
    <property type="match status" value="1"/>
</dbReference>
<dbReference type="FunFam" id="4.10.400.10:FF:000123">
    <property type="entry name" value="low-density lipoprotein receptor-related protein 1B"/>
    <property type="match status" value="1"/>
</dbReference>
<dbReference type="Gene3D" id="2.120.10.30">
    <property type="entry name" value="TolB, C-terminal domain"/>
    <property type="match status" value="8"/>
</dbReference>
<feature type="repeat" description="LDL-receptor class B" evidence="16">
    <location>
        <begin position="657"/>
        <end position="706"/>
    </location>
</feature>
<feature type="disulfide bond" evidence="15">
    <location>
        <begin position="2843"/>
        <end position="2858"/>
    </location>
</feature>
<dbReference type="InterPro" id="IPR000152">
    <property type="entry name" value="EGF-type_Asp/Asn_hydroxyl_site"/>
</dbReference>
<reference evidence="20" key="2">
    <citation type="submission" date="2025-09" db="UniProtKB">
        <authorList>
            <consortium name="Ensembl"/>
        </authorList>
    </citation>
    <scope>IDENTIFICATION</scope>
</reference>
<feature type="disulfide bond" evidence="15">
    <location>
        <begin position="3119"/>
        <end position="3134"/>
    </location>
</feature>
<dbReference type="FunFam" id="2.120.10.30:FF:000012">
    <property type="entry name" value="Low density lipoprotein receptor-related protein 1"/>
    <property type="match status" value="1"/>
</dbReference>
<feature type="disulfide bond" evidence="14">
    <location>
        <begin position="3814"/>
        <end position="3823"/>
    </location>
</feature>
<dbReference type="InterPro" id="IPR000742">
    <property type="entry name" value="EGF"/>
</dbReference>
<feature type="disulfide bond" evidence="15">
    <location>
        <begin position="2943"/>
        <end position="2955"/>
    </location>
</feature>
<feature type="disulfide bond" evidence="15">
    <location>
        <begin position="1073"/>
        <end position="1088"/>
    </location>
</feature>
<comment type="similarity">
    <text evidence="2">Belongs to the LDLR family.</text>
</comment>
<feature type="disulfide bond" evidence="15">
    <location>
        <begin position="2791"/>
        <end position="2809"/>
    </location>
</feature>
<dbReference type="PROSITE" id="PS50068">
    <property type="entry name" value="LDLRA_2"/>
    <property type="match status" value="26"/>
</dbReference>
<feature type="disulfide bond" evidence="15">
    <location>
        <begin position="2659"/>
        <end position="2674"/>
    </location>
</feature>
<evidence type="ECO:0000256" key="7">
    <source>
        <dbReference type="ARBA" id="ARBA00022737"/>
    </source>
</evidence>
<feature type="disulfide bond" evidence="15">
    <location>
        <begin position="2989"/>
        <end position="3007"/>
    </location>
</feature>
<evidence type="ECO:0000256" key="6">
    <source>
        <dbReference type="ARBA" id="ARBA00022729"/>
    </source>
</evidence>
<dbReference type="Gene3D" id="4.10.400.10">
    <property type="entry name" value="Low-density Lipoprotein Receptor"/>
    <property type="match status" value="26"/>
</dbReference>
<dbReference type="FunFam" id="4.10.400.10:FF:000024">
    <property type="entry name" value="Low-density lipoprotein RecePtor related"/>
    <property type="match status" value="1"/>
</dbReference>
<feature type="repeat" description="LDL-receptor class B" evidence="16">
    <location>
        <begin position="611"/>
        <end position="656"/>
    </location>
</feature>
<dbReference type="PROSITE" id="PS51120">
    <property type="entry name" value="LDLRB"/>
    <property type="match status" value="18"/>
</dbReference>
<dbReference type="FunFam" id="4.10.400.10:FF:000148">
    <property type="entry name" value="low-density lipoprotein receptor-related protein 1B"/>
    <property type="match status" value="1"/>
</dbReference>
<feature type="disulfide bond" evidence="15">
    <location>
        <begin position="893"/>
        <end position="911"/>
    </location>
</feature>
<evidence type="ECO:0000256" key="11">
    <source>
        <dbReference type="ARBA" id="ARBA00023157"/>
    </source>
</evidence>
<dbReference type="FunFam" id="2.120.10.30:FF:000019">
    <property type="entry name" value="Low-density lipoprotein receptor-related protein 1"/>
    <property type="match status" value="1"/>
</dbReference>
<comment type="subcellular location">
    <subcellularLocation>
        <location evidence="1">Membrane</location>
        <topology evidence="1">Single-pass type I membrane protein</topology>
    </subcellularLocation>
</comment>
<feature type="disulfide bond" evidence="15">
    <location>
        <begin position="3080"/>
        <end position="3095"/>
    </location>
</feature>
<feature type="disulfide bond" evidence="15">
    <location>
        <begin position="2610"/>
        <end position="2625"/>
    </location>
</feature>
<evidence type="ECO:0000256" key="5">
    <source>
        <dbReference type="ARBA" id="ARBA00022692"/>
    </source>
</evidence>
<feature type="disulfide bond" evidence="15">
    <location>
        <begin position="2598"/>
        <end position="2616"/>
    </location>
</feature>
<dbReference type="GO" id="GO:0043235">
    <property type="term" value="C:receptor complex"/>
    <property type="evidence" value="ECO:0007669"/>
    <property type="project" value="Ensembl"/>
</dbReference>
<dbReference type="FunFam" id="4.10.400.10:FF:000080">
    <property type="entry name" value="Low-density lipoprotein receptor-related protein 1B"/>
    <property type="match status" value="1"/>
</dbReference>
<feature type="disulfide bond" evidence="14">
    <location>
        <begin position="3756"/>
        <end position="3766"/>
    </location>
</feature>
<dbReference type="PROSITE" id="PS01209">
    <property type="entry name" value="LDLRA_1"/>
    <property type="match status" value="12"/>
</dbReference>
<dbReference type="FunFam" id="2.120.10.30:FF:000014">
    <property type="entry name" value="Low-density lipoprotein receptor-related protein 1"/>
    <property type="match status" value="1"/>
</dbReference>
<feature type="disulfide bond" evidence="15">
    <location>
        <begin position="2824"/>
        <end position="2836"/>
    </location>
</feature>
<dbReference type="PRINTS" id="PR00261">
    <property type="entry name" value="LDLRECEPTOR"/>
</dbReference>
<dbReference type="FunFam" id="2.10.25.10:FF:000504">
    <property type="entry name" value="LDL receptor related protein 1B"/>
    <property type="match status" value="1"/>
</dbReference>
<reference evidence="20" key="1">
    <citation type="submission" date="2025-08" db="UniProtKB">
        <authorList>
            <consortium name="Ensembl"/>
        </authorList>
    </citation>
    <scope>IDENTIFICATION</scope>
</reference>
<feature type="disulfide bond" evidence="15">
    <location>
        <begin position="3020"/>
        <end position="3032"/>
    </location>
</feature>
<feature type="disulfide bond" evidence="14">
    <location>
        <begin position="3742"/>
        <end position="3751"/>
    </location>
</feature>
<dbReference type="PROSITE" id="PS01186">
    <property type="entry name" value="EGF_2"/>
    <property type="match status" value="3"/>
</dbReference>
<dbReference type="PROSITE" id="PS00022">
    <property type="entry name" value="EGF_1"/>
    <property type="match status" value="4"/>
</dbReference>
<keyword evidence="3 14" id="KW-0245">EGF-like domain</keyword>
<feature type="disulfide bond" evidence="15">
    <location>
        <begin position="975"/>
        <end position="993"/>
    </location>
</feature>
<gene>
    <name evidence="20" type="primary">LRP1B</name>
</gene>
<feature type="domain" description="EGF-like" evidence="19">
    <location>
        <begin position="3680"/>
        <end position="3713"/>
    </location>
</feature>
<feature type="disulfide bond" evidence="15">
    <location>
        <begin position="2950"/>
        <end position="2968"/>
    </location>
</feature>
<dbReference type="FunFam" id="4.10.400.10:FF:000110">
    <property type="entry name" value="Low-density lipoprotein receptor-related protein 1B"/>
    <property type="match status" value="1"/>
</dbReference>
<dbReference type="FunFam" id="4.10.400.10:FF:000009">
    <property type="entry name" value="Low-density lipoprotein receptor-related protein 1"/>
    <property type="match status" value="1"/>
</dbReference>
<keyword evidence="21" id="KW-1185">Reference proteome</keyword>
<sequence>MSEFLLALLTLSGLLPIARVLTVRADRDQQLCDPGEFLCHDHVTCVSQSWLCDGDPDCPDDSDESLDTCPEEVEIKCPLNHIACLGTNKCVHLSQLCNGVLDCPDGYDEGVHCQELLSNCQQLNCQYKCTMVGNSTRCYCENGFEIKEDGRSCKDQDECAVYGTCSQTCRNTHGSYTCSCVEGYLMQSDNRSCKAKIEPTDRPPILLITNFETIEIFYLNGSKIATLSSVNGNEIHALDFIYNEDMICWIESRESSNQLKCIQITKAGGLTDEWTINILQSFHNVQQMAIDWLTRNLYFVDHVSDRIFVCNYNGSVCITLIDLELHNPKAIAVDPIAGKLFFTDYGNVAKVERCDMDGMNRTRIIDSKTEQPAALALDLVNKLVYWVDLYLDYVGVVDYQGKNRHAIIQGRQVRHLYGITVFEDYLYATNSDTYNIIRINRFNGTDIHSLIKMENARGIRIYQKRTQPTVRSHACEVDPYGMPGGCSHICLLSSSYKTRTCRCRTGFNLGSDGRSCKRPKNELFLFYGKGRPGIVRGMDLNTKIADEYMIPIENLVNPRALDFHAETNYIYFADTTSFLIGRQKIDGTERETILKDDLDNVEGIAVDWIGNNLYWTNDGHRKTINVARLEKASQSRKTLLEGEMSHPRGIVVDPINGWMYWTDWEEDEIDDSVGRIEKAWMDGFNRQIFVTSKMLWPNGLTLDFHTNTLYWCDAYYDHIEKVFLNGTHRKIVYSGRELNHPFGLSHHGNYVFWTDYMNGSIFQLDLITSEVTLLRHERPPLFGLQIYDPRKQQGDNMCRVNNGGCSTLCLAIPGGRVCACADNQLLDENGTTCTFNPGEALPRICKAGEFRCKNRHCIQARWKCDGDDDCLDGSDEDSVNCFNHSCPDDQFKCQNNRCIPKRWLCDGANDCGSNEDESYQTCAARTCQVDQFSCGNGRCIPRAWLCDREDDCGDQTDEMASCEFPTCEPLTQFVCKSGRCISSKWHCDSDDDCGDGSDEVGCVHSCFDNQFRCSSGRCIPGHWACDGDNDCGDFSDEAQINCTKEEIHSPAGCNGNEFQCHPDGNCIPDLWRCDGEKDCEDGSDEKGCNGTIRLCDHKTKFSCWSTGRCINKAWVCDGDIDCEDQSDEDDCDSFLCGPPKYPCANDTSVCLQPEKLCNGKKDCPDGSDEGDLCDECSLNNGGCSNHCSVVPGRGIVCSCPEGLQLNKDNKTCEIVDYCSNHLKCSQVCEQHKHTVKCSCYEGWKLDVDGESCTSVDPFEAFIIFSIRHEIRRIDLHKRDYSLLVPGLRNTIALDFHFNQSLLYWTDVVEDRIYRGKLSESGGVSAIEVVVEHGLATPEGLTVDWIAGNIYWIDSNLDQIEVAKLDGSLRTTLIAGAMEHPRAIALDPRYGILFWTDWDANFPRIESASMSGAARKTIYKDMKTGAWPNGLTVDHFEKRIVWTDARSDAIYSALYDGTNMIEIIRGHEYLSHPFAVSLYGSEVYWTDWRTNTLSKANKWTGQNVSVIQKTSAQPFDLQIYHPSRQPQAPNPCAANDGKGPCSHMCLINHNRSAACACPHLMKLSSDKKTCYEMKKFLLYARRSEIRGVDIDNPYFNFITAFTVPDIDDVTVIDFDASEERLYWTDIKTQTIKRAFINGTGLETVISRDIQSIRGLAVDWVSRNLYWISSEYDETQINVARLDGSLKTSIIHGIDKPQCLAAHPVRGKLYWTDGNTINMANMDGSNSKILFQNQKEPVGLSIDYVENKLYWISSGNGTINRCNLDGGNLEVIESMKEELTKATALTIMDKKLWWADQNLAQLGTCSKRDGRNPTILRNKTSGVVHMKVYDKEAQQGSNSCQLNNGGCSQLCLPTSETTRTCMCTVGYYLQKNRMSCQGIESFLMYSVHEGIRGIPLEPSDKMDALMPISGTSFAVGIDFHAENDTIYWTDMGFNKISRAKRDQTWKEDIITNGLGRVEGIAIDWIAGNIYWTDHGFNLIEVARLNGSFRYVIISQGLDQPRSIAVHPEKGLLFWTEWGQMPCIGKARLDGSEKVVLVSMGIAWPNGISIDYEENKLYWCDARTDKIERIDLETGGHREVVLSGSNVDMFSVAVFGAYIYWSDRAHANGSVRRGHKNDATETITMRTGLGVNLKEVKIFNRVREKGTNVCARDNGGCKQLCLYRGNSQRTCACAHGFLAEDGVTCLRHEGYLLYSGRTILKSIHLSDETNLNSPIRPYENPHYFKNVIALAFDYNQRRKGTNRIFYSDAHFGNIQLIKDNWEDRQVIVENVGSVEGLAYHRAWDTLYWTSSTTSSITRHTVDQTRPGAFDREAVITMSEDDHPHVLALDECQNLMFWTNWNEQHPSIMRSTLTGKNAQVVVSTDILTPNGLTIDYRAEKLYFSDGSLGKIERCEYDGSQRHVIVKSGPGTFLSLAVYDNYIFWSDWGRRAILRSNKYTGGDTKILRSDIPHQPMGIIAVANDTNSCELSPCALLNGGCHDLCLLTPNGRVNCSCRGDRILLEDNRCVTKNSSCNIYSEFECGNGECIDYQLTCDGIPHCKDKSDEKLLYCENRSCRRGFKPCYNRRCIPHGKLCDGENDCGDNSDELDCKVSTCATVEFRCADGTCIPRSARCNQNIDCADASDEKNCNNTDCTHFYKLGVKTTGFIRCNSTSLCVLPTWICDGSNDCGDYSDEIKCPVPNQDIPGVIALTLFEDYIYWTDGKTKSLSRAHKTSGADRLSLINSWHAITDIQVYHSYRQPDVSKHLCMINNGGCSHLCLLAPGKTHTCACPTNFYLAADNRTCLSNCTASQFRCKTDKCIPFWWKCDTVDDCGDGSDEPDDCPEFKCQPGRFQCGTGLCALPAFICDGENDCGDNSDELNCDTHVCLSGQFKCTKNQKCIPVNLRCNGQDDCGDEEDERDCPENSCSPDYFQCKTTKHCISKLWVCDEDPDCADASDEANCDKKTCGPHEFQCKNNNCIPDHWRCDSQNDCSDNSDEENCKPQTCTLKDFLCANGDCVSSRFWCDGDFDCADGSDERNCEISCSKDQFQCSNGQCIPAKWKCDGHEDCKYGEDEKSCEPASPTCSSSEYICASGGCISASLKCNGEYDCADGSDEMDCVTECKEDQFRCKNKARCIPIRWLCDGIHDCVDGSDEENCDRGGNICRADEFLCNNSLCKLHSWVCDGEDDCGDNSDEAPDMCVKFLCPSTRPHRCRNNRICLQSEQMCNGIDDCGDNSDEDHCSGKLTYKARPCKKDEFACSNKKCIPMDLQCDRLDDCGDGSDEQGCRITPTEYTCEDNVNPCGDDAYCNQIKTSVFCRCKPGFQRNMKNRQCEDLNECLVFGTCSHQCINVEGSYKCVCDQNFQERNNTCIAKGSEDQVLYIANDTDILGFIYPFNYSGDHQQISHIEHNSRITGMDVYYQRDMIIWSTQFNPGGIFYKRIHGREKRQANSGLICPEFKRPRDIAVDWVAGNIYWTDHSRMHWFSYYTTHWTSLRYSINVGQLNGPNCTRLLTNMAGEPYAIAVNPKRGMMYWTVVGDHSHIEAAAMDGTLRRILVQKNLQRPTGLAVDYFSERIYWADFELSIIGSVLYDGSNSIVSVSSKQGLLHPHRIDIFEDYIYGAGPKNGVFRVQKFGHGSVEYLALNIDKTKGVLISHRYKQLDLPNPCSDLGCEFLCLLNPSGATCVCPEGKYLINGTCNDDSLLDDSCKLTCENGGRCILNEKGDLRCHCWPSYSGERCEVNHCSNYCQNGGTCVPSVLGRPTCSCALGFTGPNCGKTVCEDFCQNGGTCIVTAGNQPYCHCQPEYTGDRCQYYVCHYYCVNSESCTIGDDGSVECVCPTRYEGPKCEVDKCVRCHGGHCIINKDSEDILCNCTNGKIASSCQLCDGYCYNGGTCQLDPETNVPVCLCSTNWSGTQCERPAPKSSKSDHISTRSIAIIVPLVLLVTLITTLVIGLVLCKRKRRTKTIRRQPIINGGINVEIGNPSYNMYEVDHDHSDGGLLDPGFMIDPTKARYIAGGPSAFKLPHTAPPIYLNSDLKGPLTAGPTNYSNPVYAKLYMDGQNCRNSLGSVDERKELLPKKIEIGIRETVA</sequence>
<feature type="disulfide bond" evidence="15">
    <location>
        <begin position="3061"/>
        <end position="3073"/>
    </location>
</feature>
<dbReference type="STRING" id="9531.ENSCATP00000003992"/>
<evidence type="ECO:0000256" key="1">
    <source>
        <dbReference type="ARBA" id="ARBA00004479"/>
    </source>
</evidence>
<evidence type="ECO:0000313" key="20">
    <source>
        <dbReference type="Ensembl" id="ENSCATP00000003992.1"/>
    </source>
</evidence>
<dbReference type="FunFam" id="4.10.400.10:FF:000012">
    <property type="entry name" value="Low-density lipoprotein receptor-related protein 1"/>
    <property type="match status" value="1"/>
</dbReference>
<feature type="disulfide bond" evidence="15">
    <location>
        <begin position="987"/>
        <end position="1002"/>
    </location>
</feature>
<dbReference type="FunFam" id="4.10.400.10:FF:000061">
    <property type="entry name" value="Low-density lipoprotein receptor-related protein 1B"/>
    <property type="match status" value="1"/>
</dbReference>
<dbReference type="PANTHER" id="PTHR22722">
    <property type="entry name" value="LOW-DENSITY LIPOPROTEIN RECEPTOR-RELATED PROTEIN 2-RELATED"/>
    <property type="match status" value="1"/>
</dbReference>
<feature type="signal peptide" evidence="18">
    <location>
        <begin position="1"/>
        <end position="25"/>
    </location>
</feature>
<keyword evidence="7" id="KW-0677">Repeat</keyword>
<evidence type="ECO:0000256" key="10">
    <source>
        <dbReference type="ARBA" id="ARBA00023136"/>
    </source>
</evidence>
<dbReference type="FunFam" id="4.10.400.10:FF:000004">
    <property type="entry name" value="Low-density lipoprotein receptor-related protein 1"/>
    <property type="match status" value="2"/>
</dbReference>
<feature type="domain" description="EGF-like" evidence="19">
    <location>
        <begin position="3716"/>
        <end position="3752"/>
    </location>
</feature>
<dbReference type="SMART" id="SM00181">
    <property type="entry name" value="EGF"/>
    <property type="match status" value="23"/>
</dbReference>
<evidence type="ECO:0000256" key="15">
    <source>
        <dbReference type="PROSITE-ProRule" id="PRU00124"/>
    </source>
</evidence>
<feature type="disulfide bond" evidence="15">
    <location>
        <begin position="2784"/>
        <end position="2796"/>
    </location>
</feature>
<feature type="disulfide bond" evidence="14">
    <location>
        <begin position="3861"/>
        <end position="3871"/>
    </location>
</feature>
<dbReference type="FunFam" id="4.10.400.10:FF:000010">
    <property type="entry name" value="Low-density lipoprotein receptor-related protein 1"/>
    <property type="match status" value="1"/>
</dbReference>
<feature type="repeat" description="LDL-receptor class B" evidence="16">
    <location>
        <begin position="1390"/>
        <end position="1436"/>
    </location>
</feature>
<evidence type="ECO:0000256" key="17">
    <source>
        <dbReference type="SAM" id="Phobius"/>
    </source>
</evidence>
<feature type="domain" description="EGF-like" evidence="19">
    <location>
        <begin position="3789"/>
        <end position="3824"/>
    </location>
</feature>
<feature type="disulfide bond" evidence="14">
    <location>
        <begin position="3778"/>
        <end position="3787"/>
    </location>
</feature>
<dbReference type="PANTHER" id="PTHR22722:SF5">
    <property type="entry name" value="LOW-DENSITY LIPOPROTEIN RECEPTOR-RELATED PROTEIN 1B"/>
    <property type="match status" value="1"/>
</dbReference>
<feature type="repeat" description="LDL-receptor class B" evidence="16">
    <location>
        <begin position="1437"/>
        <end position="1481"/>
    </location>
</feature>
<dbReference type="InterPro" id="IPR000033">
    <property type="entry name" value="LDLR_classB_rpt"/>
</dbReference>
<evidence type="ECO:0000256" key="16">
    <source>
        <dbReference type="PROSITE-ProRule" id="PRU00461"/>
    </source>
</evidence>
<feature type="repeat" description="LDL-receptor class B" evidence="16">
    <location>
        <begin position="707"/>
        <end position="750"/>
    </location>
</feature>
<dbReference type="FunFam" id="2.10.25.10:FF:000498">
    <property type="entry name" value="Low-density lipoprotein receptor-related protein 1B"/>
    <property type="match status" value="1"/>
</dbReference>
<feature type="repeat" description="LDL-receptor class B" evidence="16">
    <location>
        <begin position="1618"/>
        <end position="1660"/>
    </location>
</feature>
<dbReference type="GO" id="GO:0016324">
    <property type="term" value="C:apical plasma membrane"/>
    <property type="evidence" value="ECO:0007669"/>
    <property type="project" value="TreeGrafter"/>
</dbReference>
<feature type="repeat" description="LDL-receptor class B" evidence="16">
    <location>
        <begin position="295"/>
        <end position="337"/>
    </location>
</feature>
<feature type="disulfide bond" evidence="15">
    <location>
        <begin position="2559"/>
        <end position="2577"/>
    </location>
</feature>
<dbReference type="Pfam" id="PF14670">
    <property type="entry name" value="FXa_inhibition"/>
    <property type="match status" value="4"/>
</dbReference>
<feature type="disulfide bond" evidence="15">
    <location>
        <begin position="3141"/>
        <end position="3153"/>
    </location>
</feature>
<dbReference type="SMART" id="SM00179">
    <property type="entry name" value="EGF_CA"/>
    <property type="match status" value="3"/>
</dbReference>
<feature type="disulfide bond" evidence="15">
    <location>
        <begin position="3148"/>
        <end position="3166"/>
    </location>
</feature>
<dbReference type="SUPFAM" id="SSF57424">
    <property type="entry name" value="LDL receptor-like module"/>
    <property type="match status" value="26"/>
</dbReference>
<feature type="disulfide bond" evidence="14">
    <location>
        <begin position="3865"/>
        <end position="3882"/>
    </location>
</feature>
<comment type="caution">
    <text evidence="14">Lacks conserved residue(s) required for the propagation of feature annotation.</text>
</comment>
<dbReference type="FunFam" id="4.10.400.10:FF:000081">
    <property type="entry name" value="Low-density lipoprotein receptor-related protein 1B"/>
    <property type="match status" value="1"/>
</dbReference>
<dbReference type="FunFam" id="2.10.25.10:FF:000505">
    <property type="entry name" value="Low-density lipoprotein receptor-related protein 1"/>
    <property type="match status" value="1"/>
</dbReference>
<dbReference type="Pfam" id="PF00008">
    <property type="entry name" value="EGF"/>
    <property type="match status" value="1"/>
</dbReference>
<dbReference type="Gene3D" id="2.10.25.10">
    <property type="entry name" value="Laminin"/>
    <property type="match status" value="12"/>
</dbReference>
<feature type="chain" id="PRO_5014353545" evidence="18">
    <location>
        <begin position="26"/>
        <end position="4066"/>
    </location>
</feature>
<feature type="disulfide bond" evidence="15">
    <location>
        <begin position="3027"/>
        <end position="3045"/>
    </location>
</feature>
<keyword evidence="8" id="KW-0106">Calcium</keyword>
<feature type="disulfide bond" evidence="15">
    <location>
        <begin position="2962"/>
        <end position="2977"/>
    </location>
</feature>
<dbReference type="InterPro" id="IPR002172">
    <property type="entry name" value="LDrepeatLR_classA_rpt"/>
</dbReference>
<proteinExistence type="inferred from homology"/>
<feature type="disulfide bond" evidence="15">
    <location>
        <begin position="3001"/>
        <end position="3016"/>
    </location>
</feature>
<feature type="domain" description="EGF-like" evidence="19">
    <location>
        <begin position="3859"/>
        <end position="3894"/>
    </location>
</feature>
<evidence type="ECO:0000256" key="4">
    <source>
        <dbReference type="ARBA" id="ARBA00022583"/>
    </source>
</evidence>
<dbReference type="SMART" id="SM00135">
    <property type="entry name" value="LY"/>
    <property type="match status" value="33"/>
</dbReference>
<feature type="disulfide bond" evidence="14">
    <location>
        <begin position="3720"/>
        <end position="3730"/>
    </location>
</feature>
<dbReference type="GO" id="GO:0005509">
    <property type="term" value="F:calcium ion binding"/>
    <property type="evidence" value="ECO:0007669"/>
    <property type="project" value="InterPro"/>
</dbReference>
<dbReference type="Ensembl" id="ENSCATT00000016783.1">
    <property type="protein sequence ID" value="ENSCATP00000003992.1"/>
    <property type="gene ID" value="ENSCATG00000014557.1"/>
</dbReference>
<feature type="disulfide bond" evidence="15">
    <location>
        <begin position="2831"/>
        <end position="2849"/>
    </location>
</feature>
<feature type="disulfide bond" evidence="15">
    <location>
        <begin position="845"/>
        <end position="857"/>
    </location>
</feature>
<keyword evidence="10 17" id="KW-0472">Membrane</keyword>
<feature type="disulfide bond" evidence="14">
    <location>
        <begin position="3884"/>
        <end position="3893"/>
    </location>
</feature>
<feature type="disulfide bond" evidence="15">
    <location>
        <begin position="2883"/>
        <end position="2898"/>
    </location>
</feature>
<feature type="disulfide bond" evidence="15">
    <location>
        <begin position="886"/>
        <end position="898"/>
    </location>
</feature>
<dbReference type="FunFam" id="2.120.10.30:FF:000009">
    <property type="entry name" value="Putative low-density lipoprotein receptor-related protein 1B"/>
    <property type="match status" value="1"/>
</dbReference>
<dbReference type="FunFam" id="4.10.400.10:FF:000065">
    <property type="entry name" value="Transmembrane protease serine 7"/>
    <property type="match status" value="1"/>
</dbReference>
<evidence type="ECO:0000259" key="19">
    <source>
        <dbReference type="PROSITE" id="PS50026"/>
    </source>
</evidence>
<keyword evidence="11 14" id="KW-1015">Disulfide bond</keyword>
<dbReference type="InterPro" id="IPR036055">
    <property type="entry name" value="LDL_receptor-like_sf"/>
</dbReference>
<feature type="domain" description="EGF-like" evidence="19">
    <location>
        <begin position="3753"/>
        <end position="3788"/>
    </location>
</feature>
<feature type="repeat" description="LDL-receptor class B" evidence="16">
    <location>
        <begin position="2375"/>
        <end position="2417"/>
    </location>
</feature>
<feature type="disulfide bond" evidence="14">
    <location>
        <begin position="3792"/>
        <end position="3802"/>
    </location>
</feature>
<evidence type="ECO:0000256" key="3">
    <source>
        <dbReference type="ARBA" id="ARBA00022536"/>
    </source>
</evidence>
<protein>
    <submittedName>
        <fullName evidence="20">LDL receptor related protein 1B</fullName>
    </submittedName>
</protein>
<dbReference type="FunFam" id="2.120.10.30:FF:000020">
    <property type="entry name" value="Prolow-density lipoprotein receptor-related protein 1"/>
    <property type="match status" value="1"/>
</dbReference>
<dbReference type="GeneTree" id="ENSGT00940000157521"/>
<dbReference type="SUPFAM" id="SSF63825">
    <property type="entry name" value="YWTD domain"/>
    <property type="match status" value="7"/>
</dbReference>
<feature type="disulfide bond" evidence="15">
    <location>
        <begin position="3039"/>
        <end position="3054"/>
    </location>
</feature>
<keyword evidence="13" id="KW-0325">Glycoprotein</keyword>
<feature type="repeat" description="LDL-receptor class B" evidence="16">
    <location>
        <begin position="1347"/>
        <end position="1389"/>
    </location>
</feature>
<dbReference type="FunFam" id="2.10.25.10:FF:000129">
    <property type="entry name" value="Low-density lipoprotein receptor-related protein 1"/>
    <property type="match status" value="1"/>
</dbReference>
<dbReference type="FunFam" id="4.10.400.10:FF:000028">
    <property type="entry name" value="prolow-density lipoprotein receptor-related protein 1"/>
    <property type="match status" value="1"/>
</dbReference>
<dbReference type="FunFam" id="4.10.400.10:FF:000015">
    <property type="entry name" value="Low-density lipoprotein receptor-related protein 1"/>
    <property type="match status" value="1"/>
</dbReference>
<evidence type="ECO:0000256" key="14">
    <source>
        <dbReference type="PROSITE-ProRule" id="PRU00076"/>
    </source>
</evidence>
<dbReference type="FunFam" id="4.10.400.10:FF:000029">
    <property type="entry name" value="prolow-density lipoprotein receptor-related protein 1"/>
    <property type="match status" value="1"/>
</dbReference>
<feature type="disulfide bond" evidence="15">
    <location>
        <begin position="3236"/>
        <end position="3254"/>
    </location>
</feature>
<dbReference type="CDD" id="cd00112">
    <property type="entry name" value="LDLa"/>
    <property type="match status" value="23"/>
</dbReference>
<evidence type="ECO:0000256" key="8">
    <source>
        <dbReference type="ARBA" id="ARBA00022837"/>
    </source>
</evidence>
<dbReference type="FunFam" id="4.10.400.10:FF:000070">
    <property type="entry name" value="low-density lipoprotein receptor-related protein 1B"/>
    <property type="match status" value="1"/>
</dbReference>
<dbReference type="GO" id="GO:0042562">
    <property type="term" value="F:hormone binding"/>
    <property type="evidence" value="ECO:0007669"/>
    <property type="project" value="TreeGrafter"/>
</dbReference>
<dbReference type="FunFam" id="2.10.25.10:FF:000144">
    <property type="entry name" value="Low-density lipoprotein receptor-related protein 1"/>
    <property type="match status" value="1"/>
</dbReference>
<feature type="repeat" description="LDL-receptor class B" evidence="16">
    <location>
        <begin position="1965"/>
        <end position="2007"/>
    </location>
</feature>
<dbReference type="Pfam" id="PF00057">
    <property type="entry name" value="Ldl_recept_a"/>
    <property type="match status" value="24"/>
</dbReference>
<feature type="disulfide bond" evidence="15">
    <location>
        <begin position="1013"/>
        <end position="1031"/>
    </location>
</feature>
<feature type="disulfide bond" evidence="15">
    <location>
        <begin position="2518"/>
        <end position="2536"/>
    </location>
</feature>
<accession>A0A2K5KTH0</accession>
<dbReference type="FunFam" id="4.10.400.10:FF:000068">
    <property type="entry name" value="Low-density lipoprotein receptor-related protein 1B"/>
    <property type="match status" value="1"/>
</dbReference>
<dbReference type="FunFam" id="2.120.10.30:FF:000018">
    <property type="entry name" value="Low-density lipoprotein receptor-related protein 1"/>
    <property type="match status" value="1"/>
</dbReference>
<keyword evidence="4" id="KW-0254">Endocytosis</keyword>
<organism evidence="20 21">
    <name type="scientific">Cercocebus atys</name>
    <name type="common">Sooty mangabey</name>
    <name type="synonym">Cercocebus torquatus atys</name>
    <dbReference type="NCBI Taxonomy" id="9531"/>
    <lineage>
        <taxon>Eukaryota</taxon>
        <taxon>Metazoa</taxon>
        <taxon>Chordata</taxon>
        <taxon>Craniata</taxon>
        <taxon>Vertebrata</taxon>
        <taxon>Euteleostomi</taxon>
        <taxon>Mammalia</taxon>
        <taxon>Eutheria</taxon>
        <taxon>Euarchontoglires</taxon>
        <taxon>Primates</taxon>
        <taxon>Haplorrhini</taxon>
        <taxon>Catarrhini</taxon>
        <taxon>Cercopithecidae</taxon>
        <taxon>Cercopithecinae</taxon>
        <taxon>Cercocebus</taxon>
    </lineage>
</organism>
<feature type="repeat" description="LDL-receptor class B" evidence="16">
    <location>
        <begin position="1300"/>
        <end position="1346"/>
    </location>
</feature>
<dbReference type="SUPFAM" id="SSF57184">
    <property type="entry name" value="Growth factor receptor domain"/>
    <property type="match status" value="3"/>
</dbReference>
<evidence type="ECO:0000256" key="13">
    <source>
        <dbReference type="ARBA" id="ARBA00023180"/>
    </source>
</evidence>
<feature type="disulfide bond" evidence="15">
    <location>
        <begin position="2591"/>
        <end position="2603"/>
    </location>
</feature>
<evidence type="ECO:0000313" key="21">
    <source>
        <dbReference type="Proteomes" id="UP000233060"/>
    </source>
</evidence>
<feature type="disulfide bond" evidence="15">
    <location>
        <begin position="1116"/>
        <end position="1131"/>
    </location>
</feature>
<dbReference type="CDD" id="cd00054">
    <property type="entry name" value="EGF_CA"/>
    <property type="match status" value="3"/>
</dbReference>
<feature type="repeat" description="LDL-receptor class B" evidence="16">
    <location>
        <begin position="2008"/>
        <end position="2051"/>
    </location>
</feature>
<name>A0A2K5KTH0_CERAT</name>
<dbReference type="InterPro" id="IPR051221">
    <property type="entry name" value="LDLR-related"/>
</dbReference>
<feature type="disulfide bond" evidence="15">
    <location>
        <begin position="2982"/>
        <end position="2994"/>
    </location>
</feature>
<dbReference type="Proteomes" id="UP000233060">
    <property type="component" value="Unassembled WGS sequence"/>
</dbReference>
<keyword evidence="9 17" id="KW-1133">Transmembrane helix</keyword>